<evidence type="ECO:0000313" key="5">
    <source>
        <dbReference type="EMBL" id="SER01728.1"/>
    </source>
</evidence>
<dbReference type="InterPro" id="IPR000485">
    <property type="entry name" value="AsnC-type_HTH_dom"/>
</dbReference>
<dbReference type="InterPro" id="IPR019888">
    <property type="entry name" value="Tscrpt_reg_AsnC-like"/>
</dbReference>
<dbReference type="Pfam" id="PF01037">
    <property type="entry name" value="AsnC_trans_reg"/>
    <property type="match status" value="1"/>
</dbReference>
<protein>
    <submittedName>
        <fullName evidence="5">DNA-binding transcriptional regulator, Lrp family</fullName>
    </submittedName>
</protein>
<proteinExistence type="predicted"/>
<evidence type="ECO:0000256" key="1">
    <source>
        <dbReference type="ARBA" id="ARBA00023015"/>
    </source>
</evidence>
<dbReference type="Pfam" id="PF13404">
    <property type="entry name" value="HTH_AsnC-type"/>
    <property type="match status" value="1"/>
</dbReference>
<dbReference type="PROSITE" id="PS50956">
    <property type="entry name" value="HTH_ASNC_2"/>
    <property type="match status" value="1"/>
</dbReference>
<dbReference type="SUPFAM" id="SSF46785">
    <property type="entry name" value="Winged helix' DNA-binding domain"/>
    <property type="match status" value="1"/>
</dbReference>
<feature type="domain" description="HTH asnC-type" evidence="4">
    <location>
        <begin position="1"/>
        <end position="62"/>
    </location>
</feature>
<dbReference type="InterPro" id="IPR011008">
    <property type="entry name" value="Dimeric_a/b-barrel"/>
</dbReference>
<keyword evidence="2 5" id="KW-0238">DNA-binding</keyword>
<dbReference type="EMBL" id="FOGI01000001">
    <property type="protein sequence ID" value="SER01728.1"/>
    <property type="molecule type" value="Genomic_DNA"/>
</dbReference>
<accession>A0A1H9KRM3</accession>
<sequence length="153" mass="16935">MDDVDSAIVRQLQLDARQSNRDIAAKVGIAPSTCLERIRLLRARGVILGYHAEIAPAALNRGVQAIVSAKVRPLSRRVIDSFQAGLATLPEVESIYVTAGDDDFLIHVSVQSIDHLHAFLVDRLAVRQEIVTFRSNIIYRHLRDPVLEPLPAP</sequence>
<dbReference type="PANTHER" id="PTHR30154:SF54">
    <property type="entry name" value="POSSIBLE TRANSCRIPTIONAL REGULATORY PROTEIN (PROBABLY LRP_ASNC-FAMILY)"/>
    <property type="match status" value="1"/>
</dbReference>
<organism evidence="5 6">
    <name type="scientific">Actinokineospora terrae</name>
    <dbReference type="NCBI Taxonomy" id="155974"/>
    <lineage>
        <taxon>Bacteria</taxon>
        <taxon>Bacillati</taxon>
        <taxon>Actinomycetota</taxon>
        <taxon>Actinomycetes</taxon>
        <taxon>Pseudonocardiales</taxon>
        <taxon>Pseudonocardiaceae</taxon>
        <taxon>Actinokineospora</taxon>
    </lineage>
</organism>
<dbReference type="AlphaFoldDB" id="A0A1H9KRM3"/>
<dbReference type="SMART" id="SM00344">
    <property type="entry name" value="HTH_ASNC"/>
    <property type="match status" value="1"/>
</dbReference>
<dbReference type="PANTHER" id="PTHR30154">
    <property type="entry name" value="LEUCINE-RESPONSIVE REGULATORY PROTEIN"/>
    <property type="match status" value="1"/>
</dbReference>
<dbReference type="Proteomes" id="UP000199051">
    <property type="component" value="Unassembled WGS sequence"/>
</dbReference>
<dbReference type="SUPFAM" id="SSF54909">
    <property type="entry name" value="Dimeric alpha+beta barrel"/>
    <property type="match status" value="1"/>
</dbReference>
<dbReference type="PRINTS" id="PR00033">
    <property type="entry name" value="HTHASNC"/>
</dbReference>
<keyword evidence="6" id="KW-1185">Reference proteome</keyword>
<name>A0A1H9KRM3_9PSEU</name>
<dbReference type="InterPro" id="IPR036390">
    <property type="entry name" value="WH_DNA-bd_sf"/>
</dbReference>
<keyword evidence="3" id="KW-0804">Transcription</keyword>
<evidence type="ECO:0000313" key="6">
    <source>
        <dbReference type="Proteomes" id="UP000199051"/>
    </source>
</evidence>
<dbReference type="InterPro" id="IPR019887">
    <property type="entry name" value="Tscrpt_reg_AsnC/Lrp_C"/>
</dbReference>
<dbReference type="Gene3D" id="1.10.10.10">
    <property type="entry name" value="Winged helix-like DNA-binding domain superfamily/Winged helix DNA-binding domain"/>
    <property type="match status" value="1"/>
</dbReference>
<gene>
    <name evidence="5" type="ORF">SAMN04487818_101295</name>
</gene>
<dbReference type="InterPro" id="IPR036388">
    <property type="entry name" value="WH-like_DNA-bd_sf"/>
</dbReference>
<dbReference type="GO" id="GO:0005829">
    <property type="term" value="C:cytosol"/>
    <property type="evidence" value="ECO:0007669"/>
    <property type="project" value="TreeGrafter"/>
</dbReference>
<reference evidence="6" key="1">
    <citation type="submission" date="2016-10" db="EMBL/GenBank/DDBJ databases">
        <authorList>
            <person name="Varghese N."/>
            <person name="Submissions S."/>
        </authorList>
    </citation>
    <scope>NUCLEOTIDE SEQUENCE [LARGE SCALE GENOMIC DNA]</scope>
    <source>
        <strain evidence="6">DSM 44260</strain>
    </source>
</reference>
<evidence type="ECO:0000256" key="3">
    <source>
        <dbReference type="ARBA" id="ARBA00023163"/>
    </source>
</evidence>
<dbReference type="STRING" id="155974.SAMN04487818_101295"/>
<evidence type="ECO:0000259" key="4">
    <source>
        <dbReference type="PROSITE" id="PS50956"/>
    </source>
</evidence>
<dbReference type="Gene3D" id="3.30.70.920">
    <property type="match status" value="1"/>
</dbReference>
<evidence type="ECO:0000256" key="2">
    <source>
        <dbReference type="ARBA" id="ARBA00023125"/>
    </source>
</evidence>
<keyword evidence="1" id="KW-0805">Transcription regulation</keyword>
<dbReference type="GO" id="GO:0043200">
    <property type="term" value="P:response to amino acid"/>
    <property type="evidence" value="ECO:0007669"/>
    <property type="project" value="TreeGrafter"/>
</dbReference>
<dbReference type="GO" id="GO:0043565">
    <property type="term" value="F:sequence-specific DNA binding"/>
    <property type="evidence" value="ECO:0007669"/>
    <property type="project" value="InterPro"/>
</dbReference>
<dbReference type="RefSeq" id="WP_092774553.1">
    <property type="nucleotide sequence ID" value="NZ_FOGI01000001.1"/>
</dbReference>